<sequence>MSRKECCSICSKETEDGIFLLRVYICASCEQEMIQTSTDDPKYQFFVNQMAKAHRSMILS</sequence>
<dbReference type="RefSeq" id="WP_089753639.1">
    <property type="nucleotide sequence ID" value="NZ_FOOG01000038.1"/>
</dbReference>
<dbReference type="OrthoDB" id="2886653at2"/>
<gene>
    <name evidence="1" type="ORF">SAMN05216353_13841</name>
</gene>
<accession>A0A1I2RB38</accession>
<organism evidence="1 2">
    <name type="scientific">Halobacillus alkaliphilus</name>
    <dbReference type="NCBI Taxonomy" id="396056"/>
    <lineage>
        <taxon>Bacteria</taxon>
        <taxon>Bacillati</taxon>
        <taxon>Bacillota</taxon>
        <taxon>Bacilli</taxon>
        <taxon>Bacillales</taxon>
        <taxon>Bacillaceae</taxon>
        <taxon>Halobacillus</taxon>
    </lineage>
</organism>
<dbReference type="Pfam" id="PF10764">
    <property type="entry name" value="Gin"/>
    <property type="match status" value="1"/>
</dbReference>
<protein>
    <submittedName>
        <fullName evidence="1">Inhibitor of sigma-G Gin</fullName>
    </submittedName>
</protein>
<dbReference type="InterPro" id="IPR019700">
    <property type="entry name" value="Sigma-G_inhibitor_Gin"/>
</dbReference>
<evidence type="ECO:0000313" key="1">
    <source>
        <dbReference type="EMBL" id="SFG37682.1"/>
    </source>
</evidence>
<evidence type="ECO:0000313" key="2">
    <source>
        <dbReference type="Proteomes" id="UP000198897"/>
    </source>
</evidence>
<name>A0A1I2RB38_9BACI</name>
<dbReference type="AlphaFoldDB" id="A0A1I2RB38"/>
<keyword evidence="2" id="KW-1185">Reference proteome</keyword>
<reference evidence="2" key="1">
    <citation type="submission" date="2016-10" db="EMBL/GenBank/DDBJ databases">
        <authorList>
            <person name="Varghese N."/>
            <person name="Submissions S."/>
        </authorList>
    </citation>
    <scope>NUCLEOTIDE SEQUENCE [LARGE SCALE GENOMIC DNA]</scope>
    <source>
        <strain evidence="2">FP5</strain>
    </source>
</reference>
<proteinExistence type="predicted"/>
<dbReference type="Proteomes" id="UP000198897">
    <property type="component" value="Unassembled WGS sequence"/>
</dbReference>
<dbReference type="EMBL" id="FOOG01000038">
    <property type="protein sequence ID" value="SFG37682.1"/>
    <property type="molecule type" value="Genomic_DNA"/>
</dbReference>